<dbReference type="OrthoDB" id="1875751at2759"/>
<sequence length="549" mass="58456">MADADEDLFADLYDGEDAEPEAAQPAPVPLFVKTAAEATVPLTEAPAPDVSIQQPKHEDFDDDVKPFDPSAEDMDGVVRQEYNGSYGNSYEAPSESRQQVRLKDDGKMFIGGLNWETTDQGMKDYFSQFGEVLECTVMRDGVSGRSRGFGFLTFKDPKVVNVVMVKEHLLDGKLIDPKRAIPRDEQEKTSKIFVGGVSQEATEHDFRAFFAQFGNVLDCTLMMDKDTGRPRGFGFVTFDDDAAVEQALAQPLAIHGKPIEVKRAEPRGGMEDGGGGGRGGRGGRFNDRGGRGHGGGFGSHGGGRDQQMQQEAPAGQNGMSPAMMAQYWQRMQQYFQMMQQQMAAGQQQQQGGMGGMQGNPAMMQQMMRQMQGGGVGAGGQQMNPQMMQQMMAMQGQQGQQQQQGGFPGPAQGSQSPSNGMRQGSFDANQQMMFEQQKYERQTMARMQGTPAFNPAAGNGSSWDGMYDGEPAPPGNAPLGPSGPRGGARGGRGGGNVGRGGGGSPAPGPGQAPVGAPTGPKNANMPGSNYRGGGRGGGARGRFDPYGRGK</sequence>
<protein>
    <recommendedName>
        <fullName evidence="5">RRM domain-containing protein</fullName>
    </recommendedName>
</protein>
<dbReference type="SMART" id="SM00360">
    <property type="entry name" value="RRM"/>
    <property type="match status" value="2"/>
</dbReference>
<feature type="region of interest" description="Disordered" evidence="4">
    <location>
        <begin position="449"/>
        <end position="549"/>
    </location>
</feature>
<dbReference type="SUPFAM" id="SSF54928">
    <property type="entry name" value="RNA-binding domain, RBD"/>
    <property type="match status" value="2"/>
</dbReference>
<feature type="domain" description="RRM" evidence="5">
    <location>
        <begin position="190"/>
        <end position="266"/>
    </location>
</feature>
<feature type="domain" description="RRM" evidence="5">
    <location>
        <begin position="106"/>
        <end position="188"/>
    </location>
</feature>
<comment type="caution">
    <text evidence="6">The sequence shown here is derived from an EMBL/GenBank/DDBJ whole genome shotgun (WGS) entry which is preliminary data.</text>
</comment>
<feature type="compositionally biased region" description="Low complexity" evidence="4">
    <location>
        <begin position="390"/>
        <end position="419"/>
    </location>
</feature>
<name>A0A1V8SJI1_9PEZI</name>
<feature type="compositionally biased region" description="Gly residues" evidence="4">
    <location>
        <begin position="482"/>
        <end position="504"/>
    </location>
</feature>
<dbReference type="PANTHER" id="PTHR48032">
    <property type="entry name" value="RNA-BINDING PROTEIN MUSASHI HOMOLOG RBP6"/>
    <property type="match status" value="1"/>
</dbReference>
<reference evidence="7" key="1">
    <citation type="submission" date="2017-03" db="EMBL/GenBank/DDBJ databases">
        <title>Genomes of endolithic fungi from Antarctica.</title>
        <authorList>
            <person name="Coleine C."/>
            <person name="Masonjones S."/>
            <person name="Stajich J.E."/>
        </authorList>
    </citation>
    <scope>NUCLEOTIDE SEQUENCE [LARGE SCALE GENOMIC DNA]</scope>
    <source>
        <strain evidence="7">CCFEE 5527</strain>
    </source>
</reference>
<feature type="compositionally biased region" description="Basic and acidic residues" evidence="4">
    <location>
        <begin position="540"/>
        <end position="549"/>
    </location>
</feature>
<dbReference type="InterPro" id="IPR000504">
    <property type="entry name" value="RRM_dom"/>
</dbReference>
<gene>
    <name evidence="6" type="ORF">B0A48_15036</name>
</gene>
<evidence type="ECO:0000313" key="6">
    <source>
        <dbReference type="EMBL" id="OQN99187.1"/>
    </source>
</evidence>
<evidence type="ECO:0000259" key="5">
    <source>
        <dbReference type="PROSITE" id="PS50102"/>
    </source>
</evidence>
<feature type="compositionally biased region" description="Gly residues" evidence="4">
    <location>
        <begin position="292"/>
        <end position="301"/>
    </location>
</feature>
<dbReference type="EMBL" id="NAJO01000041">
    <property type="protein sequence ID" value="OQN99187.1"/>
    <property type="molecule type" value="Genomic_DNA"/>
</dbReference>
<dbReference type="CDD" id="cd12577">
    <property type="entry name" value="RRM1_Hrp1p"/>
    <property type="match status" value="1"/>
</dbReference>
<keyword evidence="7" id="KW-1185">Reference proteome</keyword>
<feature type="region of interest" description="Disordered" evidence="4">
    <location>
        <begin position="390"/>
        <end position="424"/>
    </location>
</feature>
<dbReference type="InterPro" id="IPR035979">
    <property type="entry name" value="RBD_domain_sf"/>
</dbReference>
<keyword evidence="1" id="KW-0677">Repeat</keyword>
<dbReference type="PANTHER" id="PTHR48032:SF6">
    <property type="entry name" value="RNA-BINDING (RRM_RBD_RNP MOTIFS) FAMILY PROTEIN"/>
    <property type="match status" value="1"/>
</dbReference>
<dbReference type="GO" id="GO:0006417">
    <property type="term" value="P:regulation of translation"/>
    <property type="evidence" value="ECO:0007669"/>
    <property type="project" value="TreeGrafter"/>
</dbReference>
<evidence type="ECO:0000256" key="3">
    <source>
        <dbReference type="PROSITE-ProRule" id="PRU00176"/>
    </source>
</evidence>
<keyword evidence="2 3" id="KW-0694">RNA-binding</keyword>
<dbReference type="FunFam" id="3.30.70.330:FF:000025">
    <property type="entry name" value="RNA-binding protein Musashi homolog 2 isoform X1"/>
    <property type="match status" value="1"/>
</dbReference>
<dbReference type="Proteomes" id="UP000192596">
    <property type="component" value="Unassembled WGS sequence"/>
</dbReference>
<evidence type="ECO:0000256" key="1">
    <source>
        <dbReference type="ARBA" id="ARBA00022737"/>
    </source>
</evidence>
<dbReference type="AlphaFoldDB" id="A0A1V8SJI1"/>
<evidence type="ECO:0000256" key="4">
    <source>
        <dbReference type="SAM" id="MobiDB-lite"/>
    </source>
</evidence>
<dbReference type="Gene3D" id="3.30.70.330">
    <property type="match status" value="2"/>
</dbReference>
<feature type="compositionally biased region" description="Gly residues" evidence="4">
    <location>
        <begin position="271"/>
        <end position="283"/>
    </location>
</feature>
<dbReference type="InterPro" id="IPR012677">
    <property type="entry name" value="Nucleotide-bd_a/b_plait_sf"/>
</dbReference>
<feature type="compositionally biased region" description="Low complexity" evidence="4">
    <location>
        <begin position="508"/>
        <end position="519"/>
    </location>
</feature>
<evidence type="ECO:0000313" key="7">
    <source>
        <dbReference type="Proteomes" id="UP000192596"/>
    </source>
</evidence>
<dbReference type="Pfam" id="PF00076">
    <property type="entry name" value="RRM_1"/>
    <property type="match status" value="2"/>
</dbReference>
<feature type="compositionally biased region" description="Gly residues" evidence="4">
    <location>
        <begin position="529"/>
        <end position="539"/>
    </location>
</feature>
<dbReference type="InterPro" id="IPR034156">
    <property type="entry name" value="Hrp1_RRM1"/>
</dbReference>
<feature type="compositionally biased region" description="Acidic residues" evidence="4">
    <location>
        <begin position="1"/>
        <end position="20"/>
    </location>
</feature>
<dbReference type="InParanoid" id="A0A1V8SJI1"/>
<evidence type="ECO:0000256" key="2">
    <source>
        <dbReference type="ARBA" id="ARBA00022884"/>
    </source>
</evidence>
<dbReference type="STRING" id="1507870.A0A1V8SJI1"/>
<organism evidence="6 7">
    <name type="scientific">Cryoendolithus antarcticus</name>
    <dbReference type="NCBI Taxonomy" id="1507870"/>
    <lineage>
        <taxon>Eukaryota</taxon>
        <taxon>Fungi</taxon>
        <taxon>Dikarya</taxon>
        <taxon>Ascomycota</taxon>
        <taxon>Pezizomycotina</taxon>
        <taxon>Dothideomycetes</taxon>
        <taxon>Dothideomycetidae</taxon>
        <taxon>Cladosporiales</taxon>
        <taxon>Cladosporiaceae</taxon>
        <taxon>Cryoendolithus</taxon>
    </lineage>
</organism>
<feature type="region of interest" description="Disordered" evidence="4">
    <location>
        <begin position="1"/>
        <end position="25"/>
    </location>
</feature>
<dbReference type="GO" id="GO:0003729">
    <property type="term" value="F:mRNA binding"/>
    <property type="evidence" value="ECO:0007669"/>
    <property type="project" value="TreeGrafter"/>
</dbReference>
<dbReference type="PROSITE" id="PS50102">
    <property type="entry name" value="RRM"/>
    <property type="match status" value="2"/>
</dbReference>
<feature type="region of interest" description="Disordered" evidence="4">
    <location>
        <begin position="264"/>
        <end position="319"/>
    </location>
</feature>
<accession>A0A1V8SJI1</accession>
<proteinExistence type="predicted"/>